<keyword evidence="3" id="KW-0547">Nucleotide-binding</keyword>
<dbReference type="GO" id="GO:0006096">
    <property type="term" value="P:glycolytic process"/>
    <property type="evidence" value="ECO:0007669"/>
    <property type="project" value="UniProtKB-UniRule"/>
</dbReference>
<dbReference type="PATRIC" id="fig|1565605.3.peg.1262"/>
<dbReference type="HOGENOM" id="CLU_042582_1_0_4"/>
<keyword evidence="2 3" id="KW-0418">Kinase</keyword>
<evidence type="ECO:0000256" key="4">
    <source>
        <dbReference type="RuleBase" id="RU004046"/>
    </source>
</evidence>
<dbReference type="Gene3D" id="3.30.420.40">
    <property type="match status" value="1"/>
</dbReference>
<dbReference type="InterPro" id="IPR043129">
    <property type="entry name" value="ATPase_NBD"/>
</dbReference>
<dbReference type="KEGG" id="rbu:PG1C_06000"/>
<evidence type="ECO:0000313" key="6">
    <source>
        <dbReference type="Proteomes" id="UP000061603"/>
    </source>
</evidence>
<reference evidence="5 6" key="1">
    <citation type="journal article" date="2015" name="Genome Announc.">
        <title>Complete Genome Sequence of a Novel Bacterium within the Family Rhodocyclaceae That Degrades Polycyclic Aromatic Hydrocarbons.</title>
        <authorList>
            <person name="Singleton D.R."/>
            <person name="Dickey A.N."/>
            <person name="Scholl E.H."/>
            <person name="Wright F.A."/>
            <person name="Aitken M.D."/>
        </authorList>
    </citation>
    <scope>NUCLEOTIDE SEQUENCE [LARGE SCALE GENOMIC DNA]</scope>
    <source>
        <strain evidence="6">PG1-Ca6</strain>
    </source>
</reference>
<keyword evidence="3" id="KW-0067">ATP-binding</keyword>
<gene>
    <name evidence="3" type="primary">glk</name>
    <name evidence="5" type="ORF">PG1C_06000</name>
</gene>
<dbReference type="CDD" id="cd24008">
    <property type="entry name" value="ASKHA_NBD_GLK"/>
    <property type="match status" value="1"/>
</dbReference>
<evidence type="ECO:0000313" key="5">
    <source>
        <dbReference type="EMBL" id="AJP48133.1"/>
    </source>
</evidence>
<dbReference type="PANTHER" id="PTHR47363:SF1">
    <property type="entry name" value="GLUCOKINASE"/>
    <property type="match status" value="1"/>
</dbReference>
<evidence type="ECO:0000256" key="2">
    <source>
        <dbReference type="ARBA" id="ARBA00022777"/>
    </source>
</evidence>
<dbReference type="HAMAP" id="MF_00524">
    <property type="entry name" value="Glucokinase"/>
    <property type="match status" value="1"/>
</dbReference>
<dbReference type="Proteomes" id="UP000061603">
    <property type="component" value="Chromosome"/>
</dbReference>
<keyword evidence="6" id="KW-1185">Reference proteome</keyword>
<comment type="similarity">
    <text evidence="3 4">Belongs to the bacterial glucokinase family.</text>
</comment>
<organism evidence="5 6">
    <name type="scientific">Rugosibacter aromaticivorans</name>
    <dbReference type="NCBI Taxonomy" id="1565605"/>
    <lineage>
        <taxon>Bacteria</taxon>
        <taxon>Pseudomonadati</taxon>
        <taxon>Pseudomonadota</taxon>
        <taxon>Betaproteobacteria</taxon>
        <taxon>Nitrosomonadales</taxon>
        <taxon>Sterolibacteriaceae</taxon>
        <taxon>Rugosibacter</taxon>
    </lineage>
</organism>
<evidence type="ECO:0000256" key="1">
    <source>
        <dbReference type="ARBA" id="ARBA00022679"/>
    </source>
</evidence>
<dbReference type="GO" id="GO:0005737">
    <property type="term" value="C:cytoplasm"/>
    <property type="evidence" value="ECO:0007669"/>
    <property type="project" value="UniProtKB-SubCell"/>
</dbReference>
<dbReference type="EMBL" id="CP010554">
    <property type="protein sequence ID" value="AJP48133.1"/>
    <property type="molecule type" value="Genomic_DNA"/>
</dbReference>
<dbReference type="NCBIfam" id="TIGR00749">
    <property type="entry name" value="glk"/>
    <property type="match status" value="1"/>
</dbReference>
<dbReference type="InterPro" id="IPR003836">
    <property type="entry name" value="Glucokinase"/>
</dbReference>
<dbReference type="Pfam" id="PF02685">
    <property type="entry name" value="Glucokinase"/>
    <property type="match status" value="1"/>
</dbReference>
<dbReference type="GO" id="GO:0004340">
    <property type="term" value="F:glucokinase activity"/>
    <property type="evidence" value="ECO:0007669"/>
    <property type="project" value="UniProtKB-UniRule"/>
</dbReference>
<feature type="binding site" evidence="3">
    <location>
        <begin position="5"/>
        <end position="10"/>
    </location>
    <ligand>
        <name>ATP</name>
        <dbReference type="ChEBI" id="CHEBI:30616"/>
    </ligand>
</feature>
<dbReference type="GO" id="GO:0005536">
    <property type="term" value="F:D-glucose binding"/>
    <property type="evidence" value="ECO:0007669"/>
    <property type="project" value="InterPro"/>
</dbReference>
<dbReference type="PANTHER" id="PTHR47363">
    <property type="entry name" value="GLUCOKINASE"/>
    <property type="match status" value="1"/>
</dbReference>
<dbReference type="STRING" id="1565605.PG1C_06000"/>
<evidence type="ECO:0000256" key="3">
    <source>
        <dbReference type="HAMAP-Rule" id="MF_00524"/>
    </source>
</evidence>
<dbReference type="SUPFAM" id="SSF53067">
    <property type="entry name" value="Actin-like ATPase domain"/>
    <property type="match status" value="1"/>
</dbReference>
<proteinExistence type="inferred from homology"/>
<comment type="subcellular location">
    <subcellularLocation>
        <location evidence="3">Cytoplasm</location>
    </subcellularLocation>
</comment>
<keyword evidence="1 3" id="KW-0808">Transferase</keyword>
<keyword evidence="3" id="KW-0963">Cytoplasm</keyword>
<comment type="catalytic activity">
    <reaction evidence="3">
        <text>D-glucose + ATP = D-glucose 6-phosphate + ADP + H(+)</text>
        <dbReference type="Rhea" id="RHEA:17825"/>
        <dbReference type="ChEBI" id="CHEBI:4167"/>
        <dbReference type="ChEBI" id="CHEBI:15378"/>
        <dbReference type="ChEBI" id="CHEBI:30616"/>
        <dbReference type="ChEBI" id="CHEBI:61548"/>
        <dbReference type="ChEBI" id="CHEBI:456216"/>
        <dbReference type="EC" id="2.7.1.2"/>
    </reaction>
</comment>
<dbReference type="RefSeq" id="WP_202636505.1">
    <property type="nucleotide sequence ID" value="NZ_CP010554.1"/>
</dbReference>
<dbReference type="AlphaFoldDB" id="A0A0C5J8V4"/>
<dbReference type="Gene3D" id="3.40.367.20">
    <property type="match status" value="1"/>
</dbReference>
<accession>A0A0C5J8V4</accession>
<dbReference type="EC" id="2.7.1.2" evidence="3"/>
<name>A0A0C5J8V4_9PROT</name>
<keyword evidence="3" id="KW-0324">Glycolysis</keyword>
<protein>
    <recommendedName>
        <fullName evidence="3">Glucokinase</fullName>
        <ecNumber evidence="3">2.7.1.2</ecNumber>
    </recommendedName>
    <alternativeName>
        <fullName evidence="3">Glucose kinase</fullName>
    </alternativeName>
</protein>
<sequence>MILGGDIGGTKVLLGLMENGTLIAERRYASADFSNFTHLLASFFTDTQINPTQVHGGCLAVAGPIADDGQSARLTNLPWIIDSGELSHRFGLPALQLVNDFAAAALGAVTAAIDQRVTLQEGQPLPDAPRLVVGAGTGLGMALVLPQAKSWRIVPGEGGHVAFAPADEEQLRLWQFLHARHGRVTWERVVSGPGITAIHECMTGAILPPETISNRALASVTDARHSLEIFLAAYGAFAGDMALACLARGGVFFTGGIAAKLLPLLSHSCFLTAFNAKDDHAAIAARMPIHVITDPALGLSGALRTAQNKS</sequence>
<dbReference type="GO" id="GO:0005524">
    <property type="term" value="F:ATP binding"/>
    <property type="evidence" value="ECO:0007669"/>
    <property type="project" value="UniProtKB-UniRule"/>
</dbReference>